<accession>A0A3D6BPT1</accession>
<gene>
    <name evidence="1" type="ORF">DHV22_06510</name>
</gene>
<feature type="non-terminal residue" evidence="1">
    <location>
        <position position="1"/>
    </location>
</feature>
<feature type="non-terminal residue" evidence="1">
    <location>
        <position position="132"/>
    </location>
</feature>
<name>A0A3D6BPT1_9FLAO</name>
<dbReference type="AlphaFoldDB" id="A0A3D6BPT1"/>
<sequence>ETGVDCGGPDCAPCQTACTDNEVIVSIKFDNYPEETAWTLKNDSGTTVASGGTYGSQPDGSTLTETLCLPDGCYTFTITDAYGDGICCSYGSGNYSVSGPTGVLASGGSFGSSEATNFCLGSGPAPTCTDGI</sequence>
<evidence type="ECO:0000313" key="1">
    <source>
        <dbReference type="EMBL" id="HCY81266.1"/>
    </source>
</evidence>
<dbReference type="Proteomes" id="UP000263268">
    <property type="component" value="Unassembled WGS sequence"/>
</dbReference>
<evidence type="ECO:0000313" key="2">
    <source>
        <dbReference type="Proteomes" id="UP000263268"/>
    </source>
</evidence>
<comment type="caution">
    <text evidence="1">The sequence shown here is derived from an EMBL/GenBank/DDBJ whole genome shotgun (WGS) entry which is preliminary data.</text>
</comment>
<proteinExistence type="predicted"/>
<organism evidence="1 2">
    <name type="scientific">Xanthomarina gelatinilytica</name>
    <dbReference type="NCBI Taxonomy" id="1137281"/>
    <lineage>
        <taxon>Bacteria</taxon>
        <taxon>Pseudomonadati</taxon>
        <taxon>Bacteroidota</taxon>
        <taxon>Flavobacteriia</taxon>
        <taxon>Flavobacteriales</taxon>
        <taxon>Flavobacteriaceae</taxon>
        <taxon>Xanthomarina</taxon>
    </lineage>
</organism>
<reference evidence="1 2" key="1">
    <citation type="journal article" date="2018" name="Nat. Biotechnol.">
        <title>A standardized bacterial taxonomy based on genome phylogeny substantially revises the tree of life.</title>
        <authorList>
            <person name="Parks D.H."/>
            <person name="Chuvochina M."/>
            <person name="Waite D.W."/>
            <person name="Rinke C."/>
            <person name="Skarshewski A."/>
            <person name="Chaumeil P.A."/>
            <person name="Hugenholtz P."/>
        </authorList>
    </citation>
    <scope>NUCLEOTIDE SEQUENCE [LARGE SCALE GENOMIC DNA]</scope>
    <source>
        <strain evidence="1">UBA10227</strain>
    </source>
</reference>
<dbReference type="EMBL" id="DPRK01000107">
    <property type="protein sequence ID" value="HCY81266.1"/>
    <property type="molecule type" value="Genomic_DNA"/>
</dbReference>
<protein>
    <submittedName>
        <fullName evidence="1">Uncharacterized protein</fullName>
    </submittedName>
</protein>